<dbReference type="GeneID" id="24529002"/>
<dbReference type="RefSeq" id="XP_019970855.1">
    <property type="nucleotide sequence ID" value="XM_020114384.1"/>
</dbReference>
<accession>A0A151LUU3</accession>
<dbReference type="Proteomes" id="UP000076359">
    <property type="component" value="Unassembled WGS sequence"/>
</dbReference>
<name>A0A151LUU3_PLARE</name>
<comment type="caution">
    <text evidence="3">The sequence shown here is derived from an EMBL/GenBank/DDBJ whole genome shotgun (WGS) entry which is preliminary data.</text>
</comment>
<dbReference type="VEuPathDB" id="PlasmoDB:PRG01_0201700"/>
<dbReference type="VEuPathDB" id="PlasmoDB:PRCDC_0201500"/>
<reference evidence="3 4" key="1">
    <citation type="journal article" date="2016" name="Nat. Commun.">
        <title>Genomes of cryptic chimpanzee Plasmodium species reveal key evolutionary events leading to human malaria.</title>
        <authorList>
            <person name="Sundararaman S.A."/>
            <person name="Plenderleith L.J."/>
            <person name="Liu W."/>
            <person name="Loy D.E."/>
            <person name="Learn G.H."/>
            <person name="Li Y."/>
            <person name="Shaw K.S."/>
            <person name="Ayouba A."/>
            <person name="Peeters M."/>
            <person name="Speede S."/>
            <person name="Shaw G.M."/>
            <person name="Bushman F.D."/>
            <person name="Brisson D."/>
            <person name="Rayner J.C."/>
            <person name="Sharp P.M."/>
            <person name="Hahn B.H."/>
        </authorList>
    </citation>
    <scope>NUCLEOTIDE SEQUENCE [LARGE SCALE GENOMIC DNA]</scope>
    <source>
        <strain evidence="3 4">SY57</strain>
    </source>
</reference>
<dbReference type="KEGG" id="prei:PRSY57_0201500"/>
<feature type="compositionally biased region" description="Polar residues" evidence="2">
    <location>
        <begin position="118"/>
        <end position="134"/>
    </location>
</feature>
<feature type="region of interest" description="Disordered" evidence="2">
    <location>
        <begin position="219"/>
        <end position="256"/>
    </location>
</feature>
<dbReference type="EMBL" id="LVLA01000003">
    <property type="protein sequence ID" value="KYO02941.1"/>
    <property type="molecule type" value="Genomic_DNA"/>
</dbReference>
<feature type="compositionally biased region" description="Basic residues" evidence="2">
    <location>
        <begin position="238"/>
        <end position="249"/>
    </location>
</feature>
<feature type="non-terminal residue" evidence="3">
    <location>
        <position position="448"/>
    </location>
</feature>
<feature type="compositionally biased region" description="Basic and acidic residues" evidence="2">
    <location>
        <begin position="344"/>
        <end position="375"/>
    </location>
</feature>
<feature type="region of interest" description="Disordered" evidence="2">
    <location>
        <begin position="344"/>
        <end position="448"/>
    </location>
</feature>
<feature type="region of interest" description="Disordered" evidence="2">
    <location>
        <begin position="98"/>
        <end position="134"/>
    </location>
</feature>
<protein>
    <submittedName>
        <fullName evidence="3">Uncharacterized protein</fullName>
    </submittedName>
</protein>
<keyword evidence="1" id="KW-0175">Coiled coil</keyword>
<feature type="coiled-coil region" evidence="1">
    <location>
        <begin position="315"/>
        <end position="342"/>
    </location>
</feature>
<evidence type="ECO:0000256" key="2">
    <source>
        <dbReference type="SAM" id="MobiDB-lite"/>
    </source>
</evidence>
<organism evidence="3 4">
    <name type="scientific">Plasmodium reichenowi</name>
    <dbReference type="NCBI Taxonomy" id="5854"/>
    <lineage>
        <taxon>Eukaryota</taxon>
        <taxon>Sar</taxon>
        <taxon>Alveolata</taxon>
        <taxon>Apicomplexa</taxon>
        <taxon>Aconoidasida</taxon>
        <taxon>Haemosporida</taxon>
        <taxon>Plasmodiidae</taxon>
        <taxon>Plasmodium</taxon>
        <taxon>Plasmodium (Laverania)</taxon>
    </lineage>
</organism>
<evidence type="ECO:0000256" key="1">
    <source>
        <dbReference type="SAM" id="Coils"/>
    </source>
</evidence>
<dbReference type="AlphaFoldDB" id="A0A151LUU3"/>
<feature type="compositionally biased region" description="Basic and acidic residues" evidence="2">
    <location>
        <begin position="101"/>
        <end position="117"/>
    </location>
</feature>
<gene>
    <name evidence="3" type="ORF">PRSY57_0201500</name>
</gene>
<sequence>MLKKYIILIYIGVILNFITKNNNVVSVPEPFLSQNKDSFEEKKYTYGDNLQLWASTINTPQTQSQENEDINKEIKNTIIKTNNFPSTLHEKFPHNIQLTNKENKEDEQNKQNKDKKNIVSNKLLGNNEQNNYIPKSIQKPQNCVKNQSNKFPRSYPEFFDIYFGPIDELMDETDYSSDDLEDQLYYGYRGIEHDIDETDFNIESISGYSDSMNKMKYENTQIDNNKGKKTTNTMEKNKKNRDKKRSEKRRTKENYKYKKENQNIENHIPESKYKQERIEILDDNGKELKSHKNIKEEKGGIEKTDTTNIAEIKIRKEERETKDEKEKNLQQLVKDVQLIKVEEVINDKKVVKVGEKTKDDKKEDKEGTDDEKATGDEEATDDQENKVESEEDKEESEKNKEETEEDKEESEKNKEETEEDKEESEKNKEETEEDKEESEKNKEETEED</sequence>
<evidence type="ECO:0000313" key="3">
    <source>
        <dbReference type="EMBL" id="KYO02941.1"/>
    </source>
</evidence>
<proteinExistence type="predicted"/>
<feature type="compositionally biased region" description="Basic and acidic residues" evidence="2">
    <location>
        <begin position="437"/>
        <end position="448"/>
    </location>
</feature>
<evidence type="ECO:0000313" key="4">
    <source>
        <dbReference type="Proteomes" id="UP000076359"/>
    </source>
</evidence>